<feature type="compositionally biased region" description="Basic and acidic residues" evidence="1">
    <location>
        <begin position="738"/>
        <end position="748"/>
    </location>
</feature>
<dbReference type="Pfam" id="PF23465">
    <property type="entry name" value="DUF7131"/>
    <property type="match status" value="1"/>
</dbReference>
<dbReference type="Pfam" id="PF02862">
    <property type="entry name" value="DDHD"/>
    <property type="match status" value="1"/>
</dbReference>
<sequence length="847" mass="93365">MAATPPTIHVQDNDATDPPALQQDPFPFERIRHRHILAHEAGDAPPIVVRWHYAVDVPKRRPGAPAVAKKDIAVATDKFVPFSVRDSHALEQAFQESLQRSRSSTRDASRPPSAGTKVPVNEDHLFEVDIEERELGPVYWRGPIYSVRRGTWHVADGSTLKPCDENLATQVEDGYLKVKPWKEMSQADIQESSTADSAESQADRAQNKTPPIAAPSVSSADKLSDVSDPNRASVRPLFGSYAGKYVLYTSKTTAWLLSDDLYGKISASFFQSVTRGVHMGGTKLMRGYTDAKAEKEKSKTANTSVKDKDKEGSTTEPAAGLAEVAEAAAAQAVGDTTSQTAKEADVGTGAAPGTDYDEGENPKRQIDHLILCCHGIGQKLGERLDSVNFIHDVNVLRRTIKQTYSQSKELQMLGPSGSSDGKQLNCGVQVLPVEWRQKIKFGMASEPAEGGTSARGEQDLAQGYLEEEEVEEHATLQDITVEGVQTIRHLISDALLDILLFYQPSYREKIIKAVAMELNRVYTLFRERNPSFHGKVSIFGHSLGSAITFDIVCRQPTDVMLQRTKSTEADLLAFDVDNLYCVGSPVGLFQMLRGKEIRARAMLQTDTVPVTPFASATRQSPFEHPPRQTDGKPASYPKVNNLFNIFHPSDPVAYRLEPLVSKHAAKLKPHPIPYTKAGFRQQLVGLSSIPQRALEGASSYWGALRSSITNSVISRSLGYSDFGAASAQREVTEEEAEEARQQQHAADKARVQGEMARQHDETLFASFDKAFGSSASEQGQRRKLEGERRLKALNRQGSRIDYAIQEDLIGSSYISALHSHLGYWSDVDVAHFLMSRLYTDDNKTDKS</sequence>
<dbReference type="OrthoDB" id="431378at2759"/>
<feature type="region of interest" description="Disordered" evidence="1">
    <location>
        <begin position="96"/>
        <end position="121"/>
    </location>
</feature>
<feature type="region of interest" description="Disordered" evidence="1">
    <location>
        <begin position="728"/>
        <end position="748"/>
    </location>
</feature>
<feature type="region of interest" description="Disordered" evidence="1">
    <location>
        <begin position="332"/>
        <end position="361"/>
    </location>
</feature>
<dbReference type="SMART" id="SM01127">
    <property type="entry name" value="DDHD"/>
    <property type="match status" value="1"/>
</dbReference>
<dbReference type="PANTHER" id="PTHR23509:SF10">
    <property type="entry name" value="LD21067P"/>
    <property type="match status" value="1"/>
</dbReference>
<dbReference type="GeneID" id="63784249"/>
<dbReference type="RefSeq" id="XP_040726123.1">
    <property type="nucleotide sequence ID" value="XM_040867650.1"/>
</dbReference>
<keyword evidence="4" id="KW-1185">Reference proteome</keyword>
<dbReference type="InterPro" id="IPR057826">
    <property type="entry name" value="WWE_C20G8.02"/>
</dbReference>
<name>A0A1Y2FIR0_PROLT</name>
<protein>
    <submittedName>
        <fullName evidence="3">DDHD domain-domain-containing protein</fullName>
    </submittedName>
</protein>
<dbReference type="PANTHER" id="PTHR23509">
    <property type="entry name" value="PA-PL1 PHOSPHOLIPASE FAMILY"/>
    <property type="match status" value="1"/>
</dbReference>
<dbReference type="Proteomes" id="UP000193685">
    <property type="component" value="Unassembled WGS sequence"/>
</dbReference>
<evidence type="ECO:0000313" key="3">
    <source>
        <dbReference type="EMBL" id="ORY83828.1"/>
    </source>
</evidence>
<dbReference type="InterPro" id="IPR055555">
    <property type="entry name" value="PA-PLA1_DUF7131"/>
</dbReference>
<dbReference type="Pfam" id="PF23463">
    <property type="entry name" value="WWE_2"/>
    <property type="match status" value="1"/>
</dbReference>
<evidence type="ECO:0000313" key="4">
    <source>
        <dbReference type="Proteomes" id="UP000193685"/>
    </source>
</evidence>
<dbReference type="InterPro" id="IPR058055">
    <property type="entry name" value="PA-PLA1"/>
</dbReference>
<feature type="compositionally biased region" description="Polar residues" evidence="1">
    <location>
        <begin position="187"/>
        <end position="200"/>
    </location>
</feature>
<evidence type="ECO:0000256" key="1">
    <source>
        <dbReference type="SAM" id="MobiDB-lite"/>
    </source>
</evidence>
<feature type="region of interest" description="Disordered" evidence="1">
    <location>
        <begin position="614"/>
        <end position="634"/>
    </location>
</feature>
<dbReference type="PROSITE" id="PS51043">
    <property type="entry name" value="DDHD"/>
    <property type="match status" value="1"/>
</dbReference>
<dbReference type="GO" id="GO:0046872">
    <property type="term" value="F:metal ion binding"/>
    <property type="evidence" value="ECO:0007669"/>
    <property type="project" value="InterPro"/>
</dbReference>
<proteinExistence type="predicted"/>
<feature type="domain" description="DDHD" evidence="2">
    <location>
        <begin position="572"/>
        <end position="839"/>
    </location>
</feature>
<gene>
    <name evidence="3" type="ORF">BCR37DRAFT_345950</name>
</gene>
<dbReference type="SUPFAM" id="SSF53474">
    <property type="entry name" value="alpha/beta-Hydrolases"/>
    <property type="match status" value="1"/>
</dbReference>
<feature type="compositionally biased region" description="Basic and acidic residues" evidence="1">
    <location>
        <begin position="289"/>
        <end position="313"/>
    </location>
</feature>
<organism evidence="3 4">
    <name type="scientific">Protomyces lactucae-debilis</name>
    <dbReference type="NCBI Taxonomy" id="2754530"/>
    <lineage>
        <taxon>Eukaryota</taxon>
        <taxon>Fungi</taxon>
        <taxon>Dikarya</taxon>
        <taxon>Ascomycota</taxon>
        <taxon>Taphrinomycotina</taxon>
        <taxon>Taphrinomycetes</taxon>
        <taxon>Taphrinales</taxon>
        <taxon>Protomycetaceae</taxon>
        <taxon>Protomyces</taxon>
    </lineage>
</organism>
<feature type="region of interest" description="Disordered" evidence="1">
    <location>
        <begin position="186"/>
        <end position="229"/>
    </location>
</feature>
<dbReference type="STRING" id="56484.A0A1Y2FIR0"/>
<comment type="caution">
    <text evidence="3">The sequence shown here is derived from an EMBL/GenBank/DDBJ whole genome shotgun (WGS) entry which is preliminary data.</text>
</comment>
<evidence type="ECO:0000259" key="2">
    <source>
        <dbReference type="PROSITE" id="PS51043"/>
    </source>
</evidence>
<dbReference type="GO" id="GO:0005737">
    <property type="term" value="C:cytoplasm"/>
    <property type="evidence" value="ECO:0007669"/>
    <property type="project" value="TreeGrafter"/>
</dbReference>
<feature type="region of interest" description="Disordered" evidence="1">
    <location>
        <begin position="1"/>
        <end position="24"/>
    </location>
</feature>
<dbReference type="InterPro" id="IPR004177">
    <property type="entry name" value="DDHD_dom"/>
</dbReference>
<dbReference type="GO" id="GO:0004620">
    <property type="term" value="F:phospholipase activity"/>
    <property type="evidence" value="ECO:0007669"/>
    <property type="project" value="TreeGrafter"/>
</dbReference>
<dbReference type="OMA" id="WTNFTTG"/>
<dbReference type="InterPro" id="IPR029058">
    <property type="entry name" value="AB_hydrolase_fold"/>
</dbReference>
<dbReference type="EMBL" id="MCFI01000007">
    <property type="protein sequence ID" value="ORY83828.1"/>
    <property type="molecule type" value="Genomic_DNA"/>
</dbReference>
<reference evidence="3 4" key="1">
    <citation type="submission" date="2016-07" db="EMBL/GenBank/DDBJ databases">
        <title>Pervasive Adenine N6-methylation of Active Genes in Fungi.</title>
        <authorList>
            <consortium name="DOE Joint Genome Institute"/>
            <person name="Mondo S.J."/>
            <person name="Dannebaum R.O."/>
            <person name="Kuo R.C."/>
            <person name="Labutti K."/>
            <person name="Haridas S."/>
            <person name="Kuo A."/>
            <person name="Salamov A."/>
            <person name="Ahrendt S.R."/>
            <person name="Lipzen A."/>
            <person name="Sullivan W."/>
            <person name="Andreopoulos W.B."/>
            <person name="Clum A."/>
            <person name="Lindquist E."/>
            <person name="Daum C."/>
            <person name="Ramamoorthy G.K."/>
            <person name="Gryganskyi A."/>
            <person name="Culley D."/>
            <person name="Magnuson J.K."/>
            <person name="James T.Y."/>
            <person name="O'Malley M.A."/>
            <person name="Stajich J.E."/>
            <person name="Spatafora J.W."/>
            <person name="Visel A."/>
            <person name="Grigoriev I.V."/>
        </authorList>
    </citation>
    <scope>NUCLEOTIDE SEQUENCE [LARGE SCALE GENOMIC DNA]</scope>
    <source>
        <strain evidence="3 4">12-1054</strain>
    </source>
</reference>
<dbReference type="AlphaFoldDB" id="A0A1Y2FIR0"/>
<feature type="region of interest" description="Disordered" evidence="1">
    <location>
        <begin position="289"/>
        <end position="317"/>
    </location>
</feature>
<accession>A0A1Y2FIR0</accession>